<sequence>MATTTKDWPGVSREVLAKDAPQLLPLQDSLPSLAIITSSSDVFTAAKSGFQVDLPPDHVPLAVVRPKATGEVSTIVRFATSSTPRVPITVRSGSHDFWGRSSAKGALVIDMRQINSVTVASDRKSATVGGGILAADLLTQLEPHNLLATTGVCPSVGFCGWSLLGGYGPLAGSYGLGVDQILDATIVDPNGKIIDKCDSETLWGLRGGGANFGVVTALNIKVHPGPKVLAGFVVFPLEEALEVLNKYRELLEEDFPDAFSGNATVGNLTGGFPGLSIVFVWSSSDLNAGKIFLEKIKKLGTAKSAVKEKNLSEFIKVAFPPTPKKSMVTSVYIPELSEGLIRIVVDNAKRAPAGSECFAHFHFSHGESTKPNAGSCFNVREPHLLIEIFGTPASKAAEDKDPGLKDKAYHWVKSLESELLDSQLTMDGGYLNLLDPSVPAKDSYGGKWNRLLSLKKKVDPENIFSNACPLLLGSN</sequence>
<dbReference type="InterPro" id="IPR016167">
    <property type="entry name" value="FAD-bd_PCMH_sub1"/>
</dbReference>
<keyword evidence="2" id="KW-0285">Flavoprotein</keyword>
<gene>
    <name evidence="6" type="ORF">D9758_004133</name>
</gene>
<dbReference type="GO" id="GO:0071949">
    <property type="term" value="F:FAD binding"/>
    <property type="evidence" value="ECO:0007669"/>
    <property type="project" value="InterPro"/>
</dbReference>
<dbReference type="InterPro" id="IPR012951">
    <property type="entry name" value="BBE"/>
</dbReference>
<evidence type="ECO:0000256" key="2">
    <source>
        <dbReference type="ARBA" id="ARBA00022630"/>
    </source>
</evidence>
<dbReference type="InterPro" id="IPR016166">
    <property type="entry name" value="FAD-bd_PCMH"/>
</dbReference>
<dbReference type="Proteomes" id="UP000559256">
    <property type="component" value="Unassembled WGS sequence"/>
</dbReference>
<accession>A0A8H5GTW9</accession>
<evidence type="ECO:0000256" key="3">
    <source>
        <dbReference type="ARBA" id="ARBA00022827"/>
    </source>
</evidence>
<dbReference type="InterPro" id="IPR016169">
    <property type="entry name" value="FAD-bd_PCMH_sub2"/>
</dbReference>
<dbReference type="SUPFAM" id="SSF56176">
    <property type="entry name" value="FAD-binding/transporter-associated domain-like"/>
    <property type="match status" value="1"/>
</dbReference>
<dbReference type="Gene3D" id="3.30.465.10">
    <property type="match status" value="1"/>
</dbReference>
<dbReference type="Pfam" id="PF01565">
    <property type="entry name" value="FAD_binding_4"/>
    <property type="match status" value="1"/>
</dbReference>
<evidence type="ECO:0000313" key="6">
    <source>
        <dbReference type="EMBL" id="KAF5371134.1"/>
    </source>
</evidence>
<dbReference type="InterPro" id="IPR050416">
    <property type="entry name" value="FAD-linked_Oxidoreductase"/>
</dbReference>
<dbReference type="GO" id="GO:0016491">
    <property type="term" value="F:oxidoreductase activity"/>
    <property type="evidence" value="ECO:0007669"/>
    <property type="project" value="UniProtKB-KW"/>
</dbReference>
<dbReference type="PANTHER" id="PTHR42973:SF7">
    <property type="entry name" value="FAD-BINDING PCMH-TYPE DOMAIN-CONTAINING PROTEIN"/>
    <property type="match status" value="1"/>
</dbReference>
<proteinExistence type="inferred from homology"/>
<comment type="similarity">
    <text evidence="1">Belongs to the oxygen-dependent FAD-linked oxidoreductase family.</text>
</comment>
<dbReference type="Gene3D" id="3.30.43.10">
    <property type="entry name" value="Uridine Diphospho-n-acetylenolpyruvylglucosamine Reductase, domain 2"/>
    <property type="match status" value="1"/>
</dbReference>
<dbReference type="PANTHER" id="PTHR42973">
    <property type="entry name" value="BINDING OXIDOREDUCTASE, PUTATIVE (AFU_ORTHOLOGUE AFUA_1G17690)-RELATED"/>
    <property type="match status" value="1"/>
</dbReference>
<reference evidence="6 7" key="1">
    <citation type="journal article" date="2020" name="ISME J.">
        <title>Uncovering the hidden diversity of litter-decomposition mechanisms in mushroom-forming fungi.</title>
        <authorList>
            <person name="Floudas D."/>
            <person name="Bentzer J."/>
            <person name="Ahren D."/>
            <person name="Johansson T."/>
            <person name="Persson P."/>
            <person name="Tunlid A."/>
        </authorList>
    </citation>
    <scope>NUCLEOTIDE SEQUENCE [LARGE SCALE GENOMIC DNA]</scope>
    <source>
        <strain evidence="6 7">CBS 291.85</strain>
    </source>
</reference>
<organism evidence="6 7">
    <name type="scientific">Tetrapyrgos nigripes</name>
    <dbReference type="NCBI Taxonomy" id="182062"/>
    <lineage>
        <taxon>Eukaryota</taxon>
        <taxon>Fungi</taxon>
        <taxon>Dikarya</taxon>
        <taxon>Basidiomycota</taxon>
        <taxon>Agaricomycotina</taxon>
        <taxon>Agaricomycetes</taxon>
        <taxon>Agaricomycetidae</taxon>
        <taxon>Agaricales</taxon>
        <taxon>Marasmiineae</taxon>
        <taxon>Marasmiaceae</taxon>
        <taxon>Tetrapyrgos</taxon>
    </lineage>
</organism>
<dbReference type="Gene3D" id="3.40.462.20">
    <property type="match status" value="1"/>
</dbReference>
<name>A0A8H5GTW9_9AGAR</name>
<dbReference type="AlphaFoldDB" id="A0A8H5GTW9"/>
<dbReference type="InterPro" id="IPR036318">
    <property type="entry name" value="FAD-bd_PCMH-like_sf"/>
</dbReference>
<keyword evidence="7" id="KW-1185">Reference proteome</keyword>
<evidence type="ECO:0000259" key="5">
    <source>
        <dbReference type="PROSITE" id="PS51387"/>
    </source>
</evidence>
<keyword evidence="4" id="KW-0560">Oxidoreductase</keyword>
<protein>
    <recommendedName>
        <fullName evidence="5">FAD-binding PCMH-type domain-containing protein</fullName>
    </recommendedName>
</protein>
<evidence type="ECO:0000256" key="4">
    <source>
        <dbReference type="ARBA" id="ARBA00023002"/>
    </source>
</evidence>
<evidence type="ECO:0000313" key="7">
    <source>
        <dbReference type="Proteomes" id="UP000559256"/>
    </source>
</evidence>
<dbReference type="InterPro" id="IPR006094">
    <property type="entry name" value="Oxid_FAD_bind_N"/>
</dbReference>
<comment type="caution">
    <text evidence="6">The sequence shown here is derived from an EMBL/GenBank/DDBJ whole genome shotgun (WGS) entry which is preliminary data.</text>
</comment>
<dbReference type="EMBL" id="JAACJM010000009">
    <property type="protein sequence ID" value="KAF5371134.1"/>
    <property type="molecule type" value="Genomic_DNA"/>
</dbReference>
<dbReference type="PROSITE" id="PS51387">
    <property type="entry name" value="FAD_PCMH"/>
    <property type="match status" value="1"/>
</dbReference>
<dbReference type="Pfam" id="PF08031">
    <property type="entry name" value="BBE"/>
    <property type="match status" value="1"/>
</dbReference>
<keyword evidence="3" id="KW-0274">FAD</keyword>
<evidence type="ECO:0000256" key="1">
    <source>
        <dbReference type="ARBA" id="ARBA00005466"/>
    </source>
</evidence>
<feature type="domain" description="FAD-binding PCMH-type" evidence="5">
    <location>
        <begin position="56"/>
        <end position="225"/>
    </location>
</feature>
<dbReference type="OrthoDB" id="415825at2759"/>